<dbReference type="InterPro" id="IPR001128">
    <property type="entry name" value="Cyt_P450"/>
</dbReference>
<sequence>MQVIQVTDPALIAEASRSKELDRTNPGNRALSIFAGPHGYPTLLTGPSDARWRVVRKSVASAFNTSNMKAQFPNIRLACGQLIDILKSLKGDAAVDMDSALCRESLDVIGRVGFGRDLGATRSLTEGDGPGQAMAATTAALLEAEQTLLDPLRHYKIWRKDVREGTAATKAFHKVMQSLVDTMRSETPDPSSIAAHLLDIKDPSTGKPLEDKRLLPEVSTLFMAGFETTGHTAAWVLFAVSQHPEVEAKIVKELRSLDLLAGPQAAVPRPIEWDDIPQLVYLTATIKACFSFLCIETMRLYPVAGGATFRHSKSGKDVALRGGKFILPGGVDLHMSVAAIHHAKDIWKDPYSFKPERFLEDGAEDAKDVPLVNGRKPQRFMPFSQGSRDCVGQTLARLNLSTTLAQLYGNFSFQLAPEMGGAQGVEASRRTAITLSCAKGMLMNIRPRVK</sequence>
<dbReference type="InterPro" id="IPR036396">
    <property type="entry name" value="Cyt_P450_sf"/>
</dbReference>
<keyword evidence="3" id="KW-0349">Heme</keyword>
<comment type="similarity">
    <text evidence="2 3">Belongs to the cytochrome P450 family.</text>
</comment>
<gene>
    <name evidence="4" type="primary">g8631</name>
    <name evidence="4" type="ORF">VP750_LOCUS7754</name>
</gene>
<name>A0ABP1G781_9CHLO</name>
<keyword evidence="5" id="KW-1185">Reference proteome</keyword>
<dbReference type="InterPro" id="IPR002401">
    <property type="entry name" value="Cyt_P450_E_grp-I"/>
</dbReference>
<dbReference type="Gene3D" id="1.10.630.10">
    <property type="entry name" value="Cytochrome P450"/>
    <property type="match status" value="1"/>
</dbReference>
<keyword evidence="3" id="KW-0560">Oxidoreductase</keyword>
<dbReference type="PANTHER" id="PTHR24305:SF166">
    <property type="entry name" value="CYTOCHROME P450 12A4, MITOCHONDRIAL-RELATED"/>
    <property type="match status" value="1"/>
</dbReference>
<keyword evidence="3" id="KW-0408">Iron</keyword>
<reference evidence="4 5" key="1">
    <citation type="submission" date="2024-06" db="EMBL/GenBank/DDBJ databases">
        <authorList>
            <person name="Kraege A."/>
            <person name="Thomma B."/>
        </authorList>
    </citation>
    <scope>NUCLEOTIDE SEQUENCE [LARGE SCALE GENOMIC DNA]</scope>
</reference>
<keyword evidence="3" id="KW-0503">Monooxygenase</keyword>
<accession>A0ABP1G781</accession>
<dbReference type="PROSITE" id="PS00086">
    <property type="entry name" value="CYTOCHROME_P450"/>
    <property type="match status" value="1"/>
</dbReference>
<dbReference type="CDD" id="cd00302">
    <property type="entry name" value="cytochrome_P450"/>
    <property type="match status" value="1"/>
</dbReference>
<dbReference type="Proteomes" id="UP001497392">
    <property type="component" value="Unassembled WGS sequence"/>
</dbReference>
<dbReference type="SUPFAM" id="SSF48264">
    <property type="entry name" value="Cytochrome P450"/>
    <property type="match status" value="1"/>
</dbReference>
<evidence type="ECO:0000313" key="4">
    <source>
        <dbReference type="EMBL" id="CAL5225848.1"/>
    </source>
</evidence>
<organism evidence="4 5">
    <name type="scientific">Coccomyxa viridis</name>
    <dbReference type="NCBI Taxonomy" id="1274662"/>
    <lineage>
        <taxon>Eukaryota</taxon>
        <taxon>Viridiplantae</taxon>
        <taxon>Chlorophyta</taxon>
        <taxon>core chlorophytes</taxon>
        <taxon>Trebouxiophyceae</taxon>
        <taxon>Trebouxiophyceae incertae sedis</taxon>
        <taxon>Coccomyxaceae</taxon>
        <taxon>Coccomyxa</taxon>
    </lineage>
</organism>
<dbReference type="InterPro" id="IPR017972">
    <property type="entry name" value="Cyt_P450_CS"/>
</dbReference>
<evidence type="ECO:0000256" key="3">
    <source>
        <dbReference type="RuleBase" id="RU000461"/>
    </source>
</evidence>
<protein>
    <submittedName>
        <fullName evidence="4">G8631 protein</fullName>
    </submittedName>
</protein>
<dbReference type="PRINTS" id="PR00385">
    <property type="entry name" value="P450"/>
</dbReference>
<evidence type="ECO:0000313" key="5">
    <source>
        <dbReference type="Proteomes" id="UP001497392"/>
    </source>
</evidence>
<dbReference type="InterPro" id="IPR050121">
    <property type="entry name" value="Cytochrome_P450_monoxygenase"/>
</dbReference>
<dbReference type="EMBL" id="CAXHTA020000015">
    <property type="protein sequence ID" value="CAL5225848.1"/>
    <property type="molecule type" value="Genomic_DNA"/>
</dbReference>
<dbReference type="PRINTS" id="PR00463">
    <property type="entry name" value="EP450I"/>
</dbReference>
<dbReference type="Pfam" id="PF00067">
    <property type="entry name" value="p450"/>
    <property type="match status" value="1"/>
</dbReference>
<evidence type="ECO:0000256" key="1">
    <source>
        <dbReference type="ARBA" id="ARBA00001971"/>
    </source>
</evidence>
<proteinExistence type="inferred from homology"/>
<dbReference type="PANTHER" id="PTHR24305">
    <property type="entry name" value="CYTOCHROME P450"/>
    <property type="match status" value="1"/>
</dbReference>
<comment type="cofactor">
    <cofactor evidence="1">
        <name>heme</name>
        <dbReference type="ChEBI" id="CHEBI:30413"/>
    </cofactor>
</comment>
<evidence type="ECO:0000256" key="2">
    <source>
        <dbReference type="ARBA" id="ARBA00010617"/>
    </source>
</evidence>
<keyword evidence="3" id="KW-0479">Metal-binding</keyword>
<comment type="caution">
    <text evidence="4">The sequence shown here is derived from an EMBL/GenBank/DDBJ whole genome shotgun (WGS) entry which is preliminary data.</text>
</comment>